<gene>
    <name evidence="4" type="ORF">GCM10010170_090760</name>
</gene>
<dbReference type="InterPro" id="IPR001130">
    <property type="entry name" value="TatD-like"/>
</dbReference>
<dbReference type="SUPFAM" id="SSF51556">
    <property type="entry name" value="Metallo-dependent hydrolases"/>
    <property type="match status" value="1"/>
</dbReference>
<accession>A0ABN3HK97</accession>
<evidence type="ECO:0000313" key="4">
    <source>
        <dbReference type="EMBL" id="GAA2382458.1"/>
    </source>
</evidence>
<feature type="region of interest" description="Disordered" evidence="3">
    <location>
        <begin position="1"/>
        <end position="24"/>
    </location>
</feature>
<dbReference type="PANTHER" id="PTHR46124">
    <property type="entry name" value="D-AMINOACYL-TRNA DEACYLASE"/>
    <property type="match status" value="1"/>
</dbReference>
<comment type="caution">
    <text evidence="4">The sequence shown here is derived from an EMBL/GenBank/DDBJ whole genome shotgun (WGS) entry which is preliminary data.</text>
</comment>
<dbReference type="Gene3D" id="3.20.20.140">
    <property type="entry name" value="Metal-dependent hydrolases"/>
    <property type="match status" value="1"/>
</dbReference>
<dbReference type="CDD" id="cd01310">
    <property type="entry name" value="TatD_DNAse"/>
    <property type="match status" value="1"/>
</dbReference>
<keyword evidence="1" id="KW-0479">Metal-binding</keyword>
<evidence type="ECO:0000313" key="5">
    <source>
        <dbReference type="Proteomes" id="UP001501444"/>
    </source>
</evidence>
<dbReference type="GO" id="GO:0016787">
    <property type="term" value="F:hydrolase activity"/>
    <property type="evidence" value="ECO:0007669"/>
    <property type="project" value="UniProtKB-KW"/>
</dbReference>
<keyword evidence="2 4" id="KW-0378">Hydrolase</keyword>
<organism evidence="4 5">
    <name type="scientific">Dactylosporangium salmoneum</name>
    <dbReference type="NCBI Taxonomy" id="53361"/>
    <lineage>
        <taxon>Bacteria</taxon>
        <taxon>Bacillati</taxon>
        <taxon>Actinomycetota</taxon>
        <taxon>Actinomycetes</taxon>
        <taxon>Micromonosporales</taxon>
        <taxon>Micromonosporaceae</taxon>
        <taxon>Dactylosporangium</taxon>
    </lineage>
</organism>
<evidence type="ECO:0000256" key="1">
    <source>
        <dbReference type="ARBA" id="ARBA00022723"/>
    </source>
</evidence>
<dbReference type="RefSeq" id="WP_344618892.1">
    <property type="nucleotide sequence ID" value="NZ_BAAARV010000092.1"/>
</dbReference>
<dbReference type="Proteomes" id="UP001501444">
    <property type="component" value="Unassembled WGS sequence"/>
</dbReference>
<dbReference type="InterPro" id="IPR015991">
    <property type="entry name" value="TatD/YcfH-like"/>
</dbReference>
<name>A0ABN3HK97_9ACTN</name>
<dbReference type="InterPro" id="IPR032466">
    <property type="entry name" value="Metal_Hydrolase"/>
</dbReference>
<dbReference type="EMBL" id="BAAARV010000092">
    <property type="protein sequence ID" value="GAA2382458.1"/>
    <property type="molecule type" value="Genomic_DNA"/>
</dbReference>
<dbReference type="PANTHER" id="PTHR46124:SF2">
    <property type="entry name" value="D-AMINOACYL-TRNA DEACYLASE"/>
    <property type="match status" value="1"/>
</dbReference>
<dbReference type="InterPro" id="IPR018228">
    <property type="entry name" value="DNase_TatD-rel_CS"/>
</dbReference>
<reference evidence="4 5" key="1">
    <citation type="journal article" date="2019" name="Int. J. Syst. Evol. Microbiol.">
        <title>The Global Catalogue of Microorganisms (GCM) 10K type strain sequencing project: providing services to taxonomists for standard genome sequencing and annotation.</title>
        <authorList>
            <consortium name="The Broad Institute Genomics Platform"/>
            <consortium name="The Broad Institute Genome Sequencing Center for Infectious Disease"/>
            <person name="Wu L."/>
            <person name="Ma J."/>
        </authorList>
    </citation>
    <scope>NUCLEOTIDE SEQUENCE [LARGE SCALE GENOMIC DNA]</scope>
    <source>
        <strain evidence="4 5">JCM 3272</strain>
    </source>
</reference>
<evidence type="ECO:0000256" key="2">
    <source>
        <dbReference type="ARBA" id="ARBA00022801"/>
    </source>
</evidence>
<dbReference type="PIRSF" id="PIRSF005902">
    <property type="entry name" value="DNase_TatD"/>
    <property type="match status" value="1"/>
</dbReference>
<proteinExistence type="predicted"/>
<dbReference type="Pfam" id="PF01026">
    <property type="entry name" value="TatD_DNase"/>
    <property type="match status" value="1"/>
</dbReference>
<dbReference type="NCBIfam" id="TIGR00010">
    <property type="entry name" value="YchF/TatD family DNA exonuclease"/>
    <property type="match status" value="1"/>
</dbReference>
<dbReference type="PROSITE" id="PS01091">
    <property type="entry name" value="TATD_3"/>
    <property type="match status" value="1"/>
</dbReference>
<keyword evidence="5" id="KW-1185">Reference proteome</keyword>
<sequence length="285" mass="30731">MSARRHSRQGSFPPAPEPLPVAVPDSHTHIDITLEEGDSGGPATVEDAIARAAAAGIDRLVQVGVDVESSRWGVEVAQRHPAVVATVALHPNDAPRQRDLDAALREIERLAAHPRVRGIGETGLDYFRTGEEGRKAQHESFRAHIAIAKRHGKTLVIHDRDAHADVLAVLDEEGAPDQVVMHCYSGDEEFARECLDRGFLLSFAGTVTFANADHLRRAAAVTPLDGLLVETDAPFLTPAPFRGRPNASYLIPLTVRALAEITGHDLDALCAALSANGERAFGRWT</sequence>
<evidence type="ECO:0000256" key="3">
    <source>
        <dbReference type="SAM" id="MobiDB-lite"/>
    </source>
</evidence>
<protein>
    <submittedName>
        <fullName evidence="4">TatD family hydrolase</fullName>
    </submittedName>
</protein>